<sequence length="276" mass="31728">MKINVWVGFALLILLLIVLSYIQFRQKQHQEYFGQGAFTPSGQGASVEYYVIHDRTNQERTKNIETQEAKLGKPIVIFDAIMGKDLDLNNLSVFDPNLHIIKPNRNNVIGCYLSHFMLIKSLLPENSGRYESSGEFLRQNTDDDVGIGRILNKTQGYTMIFENDFEIVTDDLDHQIQHILQIIDKDFDLLYLGNLSEVHSHLYKENIYDIQESVTGTHAYLVNHRNIQKIYNVLLSMDEAIDWKFSNSIQKKELQGLVIYPTLVNQNGMNSTIGNT</sequence>
<dbReference type="InterPro" id="IPR002654">
    <property type="entry name" value="Glyco_trans_25"/>
</dbReference>
<feature type="domain" description="Glycosyl transferase family 25" evidence="1">
    <location>
        <begin position="49"/>
        <end position="242"/>
    </location>
</feature>
<proteinExistence type="predicted"/>
<organism evidence="2">
    <name type="scientific">viral metagenome</name>
    <dbReference type="NCBI Taxonomy" id="1070528"/>
    <lineage>
        <taxon>unclassified sequences</taxon>
        <taxon>metagenomes</taxon>
        <taxon>organismal metagenomes</taxon>
    </lineage>
</organism>
<dbReference type="Pfam" id="PF01755">
    <property type="entry name" value="Glyco_transf_25"/>
    <property type="match status" value="1"/>
</dbReference>
<evidence type="ECO:0000259" key="1">
    <source>
        <dbReference type="Pfam" id="PF01755"/>
    </source>
</evidence>
<dbReference type="AlphaFoldDB" id="A0A6C0HTN8"/>
<name>A0A6C0HTN8_9ZZZZ</name>
<evidence type="ECO:0000313" key="2">
    <source>
        <dbReference type="EMBL" id="QHT84118.1"/>
    </source>
</evidence>
<reference evidence="2" key="1">
    <citation type="journal article" date="2020" name="Nature">
        <title>Giant virus diversity and host interactions through global metagenomics.</title>
        <authorList>
            <person name="Schulz F."/>
            <person name="Roux S."/>
            <person name="Paez-Espino D."/>
            <person name="Jungbluth S."/>
            <person name="Walsh D.A."/>
            <person name="Denef V.J."/>
            <person name="McMahon K.D."/>
            <person name="Konstantinidis K.T."/>
            <person name="Eloe-Fadrosh E.A."/>
            <person name="Kyrpides N.C."/>
            <person name="Woyke T."/>
        </authorList>
    </citation>
    <scope>NUCLEOTIDE SEQUENCE</scope>
    <source>
        <strain evidence="2">GVMAG-M-3300023184-16</strain>
    </source>
</reference>
<dbReference type="EMBL" id="MN740015">
    <property type="protein sequence ID" value="QHT84118.1"/>
    <property type="molecule type" value="Genomic_DNA"/>
</dbReference>
<accession>A0A6C0HTN8</accession>
<protein>
    <recommendedName>
        <fullName evidence="1">Glycosyl transferase family 25 domain-containing protein</fullName>
    </recommendedName>
</protein>